<organism evidence="2 3">
    <name type="scientific">Hebeloma cylindrosporum</name>
    <dbReference type="NCBI Taxonomy" id="76867"/>
    <lineage>
        <taxon>Eukaryota</taxon>
        <taxon>Fungi</taxon>
        <taxon>Dikarya</taxon>
        <taxon>Basidiomycota</taxon>
        <taxon>Agaricomycotina</taxon>
        <taxon>Agaricomycetes</taxon>
        <taxon>Agaricomycetidae</taxon>
        <taxon>Agaricales</taxon>
        <taxon>Agaricineae</taxon>
        <taxon>Hymenogastraceae</taxon>
        <taxon>Hebeloma</taxon>
    </lineage>
</organism>
<accession>A0A0C3BF28</accession>
<reference evidence="2 3" key="1">
    <citation type="submission" date="2014-04" db="EMBL/GenBank/DDBJ databases">
        <authorList>
            <consortium name="DOE Joint Genome Institute"/>
            <person name="Kuo A."/>
            <person name="Gay G."/>
            <person name="Dore J."/>
            <person name="Kohler A."/>
            <person name="Nagy L.G."/>
            <person name="Floudas D."/>
            <person name="Copeland A."/>
            <person name="Barry K.W."/>
            <person name="Cichocki N."/>
            <person name="Veneault-Fourrey C."/>
            <person name="LaButti K."/>
            <person name="Lindquist E.A."/>
            <person name="Lipzen A."/>
            <person name="Lundell T."/>
            <person name="Morin E."/>
            <person name="Murat C."/>
            <person name="Sun H."/>
            <person name="Tunlid A."/>
            <person name="Henrissat B."/>
            <person name="Grigoriev I.V."/>
            <person name="Hibbett D.S."/>
            <person name="Martin F."/>
            <person name="Nordberg H.P."/>
            <person name="Cantor M.N."/>
            <person name="Hua S.X."/>
        </authorList>
    </citation>
    <scope>NUCLEOTIDE SEQUENCE [LARGE SCALE GENOMIC DNA]</scope>
    <source>
        <strain evidence="3">h7</strain>
    </source>
</reference>
<evidence type="ECO:0000313" key="2">
    <source>
        <dbReference type="EMBL" id="KIM35375.1"/>
    </source>
</evidence>
<feature type="region of interest" description="Disordered" evidence="1">
    <location>
        <begin position="1"/>
        <end position="87"/>
    </location>
</feature>
<keyword evidence="3" id="KW-1185">Reference proteome</keyword>
<evidence type="ECO:0000313" key="3">
    <source>
        <dbReference type="Proteomes" id="UP000053424"/>
    </source>
</evidence>
<evidence type="ECO:0000256" key="1">
    <source>
        <dbReference type="SAM" id="MobiDB-lite"/>
    </source>
</evidence>
<feature type="region of interest" description="Disordered" evidence="1">
    <location>
        <begin position="754"/>
        <end position="773"/>
    </location>
</feature>
<feature type="compositionally biased region" description="Basic and acidic residues" evidence="1">
    <location>
        <begin position="1"/>
        <end position="12"/>
    </location>
</feature>
<feature type="compositionally biased region" description="Polar residues" evidence="1">
    <location>
        <begin position="61"/>
        <end position="77"/>
    </location>
</feature>
<name>A0A0C3BF28_HEBCY</name>
<dbReference type="Proteomes" id="UP000053424">
    <property type="component" value="Unassembled WGS sequence"/>
</dbReference>
<dbReference type="EMBL" id="KN831821">
    <property type="protein sequence ID" value="KIM35375.1"/>
    <property type="molecule type" value="Genomic_DNA"/>
</dbReference>
<sequence>MVDFEVDPRGDFFGDYEDYSPEEFGLTPEEDGYEEMLTHDGDSDDDEGIDEVSLEPVRLPNPSTSNSNDTEASSGETQGAKRLRGGAEVELKNKPYAVKFSKGKAGAVYPNQDCVDGNTLYTSQVGNPDNPFSPFASKLEWEIAHWAKTRGPSSTAFTEFMKIEGIHDLLGLSFKNTSELNKIIDKSLPGRPRFDRHELVIGNEVCEVYFRDVIECIKALFGDPAFAPYLVFTPEKHYTDDMEAKHLYHDMHTGRWWWSTQEELEKEKPGATIIPLIISTDKTQLTTFRNKSAYPLYLTIGNIPKEIRRKPSKRAYVLLAYLPTTRLENITNKSARRRQLANLYHACMGRVLEPLKEAGVTGIFMASGDGQVHRNHPLLACFSGDYPEQVLTMCVMTGECATCPTHRNEMGDYVRNHDPGLRDLDLILEALDSFDDDPGGFLQTCAEAGIKPIVDPFWKDLPYVHIYRSITPDILHQLYQGVFKHLIGWVTAALGPLEVDARCRRLPPNHNIRHFVKGITSLSRITGQEHDQMSRILLGLVIDVPLPDGLSNVRLIRAVRALLDFLYLAQYPVHTDETLDLLEDALEQHFVYYIKLYGTLDNFNTEYTERLHIDLAKDAYAATNHKDEFTQMTVWLERKEKILRHHQYVDWRLKGSPPPPQVEWTPPGLELNRTLMLTKHPTARMVPLDILAAEYGATHFRTSLARFVALTNNPNLTRAQLEQKLWGIRIPFSKLPVWHRIKFVRTDPSTSKVSTADSIHCRPGRSDSRGKHVPGRFDTALINDGTGEDIGLDGYHVGRIRVVFSIPNRFLPAMFSDGAEIPEHLAYVEWYSPLRNSPEPNHLLYKISPQKEPDGSRVCSIIPLANIRRSVHLFPKFGRFAPQVWTSSNVLDLCDTFFVNDFTDRHMYRIAC</sequence>
<protein>
    <recommendedName>
        <fullName evidence="4">CxC2-like cysteine cluster KDZ transposase-associated domain-containing protein</fullName>
    </recommendedName>
</protein>
<gene>
    <name evidence="2" type="ORF">M413DRAFT_79421</name>
</gene>
<dbReference type="Pfam" id="PF18759">
    <property type="entry name" value="Plavaka"/>
    <property type="match status" value="1"/>
</dbReference>
<dbReference type="OrthoDB" id="2576233at2759"/>
<proteinExistence type="predicted"/>
<dbReference type="AlphaFoldDB" id="A0A0C3BF28"/>
<dbReference type="InterPro" id="IPR041078">
    <property type="entry name" value="Plavaka"/>
</dbReference>
<dbReference type="STRING" id="686832.A0A0C3BF28"/>
<reference evidence="3" key="2">
    <citation type="submission" date="2015-01" db="EMBL/GenBank/DDBJ databases">
        <title>Evolutionary Origins and Diversification of the Mycorrhizal Mutualists.</title>
        <authorList>
            <consortium name="DOE Joint Genome Institute"/>
            <consortium name="Mycorrhizal Genomics Consortium"/>
            <person name="Kohler A."/>
            <person name="Kuo A."/>
            <person name="Nagy L.G."/>
            <person name="Floudas D."/>
            <person name="Copeland A."/>
            <person name="Barry K.W."/>
            <person name="Cichocki N."/>
            <person name="Veneault-Fourrey C."/>
            <person name="LaButti K."/>
            <person name="Lindquist E.A."/>
            <person name="Lipzen A."/>
            <person name="Lundell T."/>
            <person name="Morin E."/>
            <person name="Murat C."/>
            <person name="Riley R."/>
            <person name="Ohm R."/>
            <person name="Sun H."/>
            <person name="Tunlid A."/>
            <person name="Henrissat B."/>
            <person name="Grigoriev I.V."/>
            <person name="Hibbett D.S."/>
            <person name="Martin F."/>
        </authorList>
    </citation>
    <scope>NUCLEOTIDE SEQUENCE [LARGE SCALE GENOMIC DNA]</scope>
    <source>
        <strain evidence="3">h7</strain>
    </source>
</reference>
<feature type="compositionally biased region" description="Acidic residues" evidence="1">
    <location>
        <begin position="42"/>
        <end position="53"/>
    </location>
</feature>
<evidence type="ECO:0008006" key="4">
    <source>
        <dbReference type="Google" id="ProtNLM"/>
    </source>
</evidence>
<dbReference type="HOGENOM" id="CLU_006344_4_3_1"/>